<organism evidence="1 2">
    <name type="scientific">Tenacibaculum skagerrakense</name>
    <dbReference type="NCBI Taxonomy" id="186571"/>
    <lineage>
        <taxon>Bacteria</taxon>
        <taxon>Pseudomonadati</taxon>
        <taxon>Bacteroidota</taxon>
        <taxon>Flavobacteriia</taxon>
        <taxon>Flavobacteriales</taxon>
        <taxon>Flavobacteriaceae</taxon>
        <taxon>Tenacibaculum</taxon>
    </lineage>
</organism>
<name>A0A4R2NWT0_9FLAO</name>
<gene>
    <name evidence="1" type="ORF">EV195_103237</name>
</gene>
<dbReference type="AlphaFoldDB" id="A0A4R2NWT0"/>
<protein>
    <submittedName>
        <fullName evidence="1">Uncharacterized protein</fullName>
    </submittedName>
</protein>
<evidence type="ECO:0000313" key="1">
    <source>
        <dbReference type="EMBL" id="TCP25875.1"/>
    </source>
</evidence>
<accession>A0A4R2NWT0</accession>
<evidence type="ECO:0000313" key="2">
    <source>
        <dbReference type="Proteomes" id="UP000294564"/>
    </source>
</evidence>
<proteinExistence type="predicted"/>
<dbReference type="OrthoDB" id="1190324at2"/>
<dbReference type="EMBL" id="SLXM01000003">
    <property type="protein sequence ID" value="TCP25875.1"/>
    <property type="molecule type" value="Genomic_DNA"/>
</dbReference>
<dbReference type="RefSeq" id="WP_132794262.1">
    <property type="nucleotide sequence ID" value="NZ_SLXM01000003.1"/>
</dbReference>
<reference evidence="1 2" key="1">
    <citation type="submission" date="2019-03" db="EMBL/GenBank/DDBJ databases">
        <title>Genomic Encyclopedia of Type Strains, Phase IV (KMG-IV): sequencing the most valuable type-strain genomes for metagenomic binning, comparative biology and taxonomic classification.</title>
        <authorList>
            <person name="Goeker M."/>
        </authorList>
    </citation>
    <scope>NUCLEOTIDE SEQUENCE [LARGE SCALE GENOMIC DNA]</scope>
    <source>
        <strain evidence="1 2">DSM 14836</strain>
    </source>
</reference>
<comment type="caution">
    <text evidence="1">The sequence shown here is derived from an EMBL/GenBank/DDBJ whole genome shotgun (WGS) entry which is preliminary data.</text>
</comment>
<dbReference type="Proteomes" id="UP000294564">
    <property type="component" value="Unassembled WGS sequence"/>
</dbReference>
<keyword evidence="2" id="KW-1185">Reference proteome</keyword>
<sequence>MKSQIIKSILLIVLVLGLQSHSYIASTIKSVKVTAMFDGFNEEGYNFSYETDDDYVTITFDKVKEDLVKKFDLKGDTYVGEKFEVTYSVSTTEDDDEIYTLESLKLIEE</sequence>